<evidence type="ECO:0000313" key="2">
    <source>
        <dbReference type="EMBL" id="RRT45220.1"/>
    </source>
</evidence>
<organism evidence="2 3">
    <name type="scientific">Ensete ventricosum</name>
    <name type="common">Abyssinian banana</name>
    <name type="synonym">Musa ensete</name>
    <dbReference type="NCBI Taxonomy" id="4639"/>
    <lineage>
        <taxon>Eukaryota</taxon>
        <taxon>Viridiplantae</taxon>
        <taxon>Streptophyta</taxon>
        <taxon>Embryophyta</taxon>
        <taxon>Tracheophyta</taxon>
        <taxon>Spermatophyta</taxon>
        <taxon>Magnoliopsida</taxon>
        <taxon>Liliopsida</taxon>
        <taxon>Zingiberales</taxon>
        <taxon>Musaceae</taxon>
        <taxon>Ensete</taxon>
    </lineage>
</organism>
<evidence type="ECO:0000313" key="3">
    <source>
        <dbReference type="Proteomes" id="UP000287651"/>
    </source>
</evidence>
<gene>
    <name evidence="2" type="ORF">B296_00039170</name>
</gene>
<dbReference type="EMBL" id="AMZH03015975">
    <property type="protein sequence ID" value="RRT45220.1"/>
    <property type="molecule type" value="Genomic_DNA"/>
</dbReference>
<dbReference type="AlphaFoldDB" id="A0A426Y0R3"/>
<proteinExistence type="predicted"/>
<protein>
    <submittedName>
        <fullName evidence="2">Uncharacterized protein</fullName>
    </submittedName>
</protein>
<sequence>MRGSVSCHPSHPRRDLHSSGNGWEDPPSNLACIELEKVLCLHDRLKTQSALAQFR</sequence>
<reference evidence="2 3" key="1">
    <citation type="journal article" date="2014" name="Agronomy (Basel)">
        <title>A Draft Genome Sequence for Ensete ventricosum, the Drought-Tolerant Tree Against Hunger.</title>
        <authorList>
            <person name="Harrison J."/>
            <person name="Moore K.A."/>
            <person name="Paszkiewicz K."/>
            <person name="Jones T."/>
            <person name="Grant M."/>
            <person name="Ambacheew D."/>
            <person name="Muzemil S."/>
            <person name="Studholme D.J."/>
        </authorList>
    </citation>
    <scope>NUCLEOTIDE SEQUENCE [LARGE SCALE GENOMIC DNA]</scope>
</reference>
<name>A0A426Y0R3_ENSVE</name>
<dbReference type="Proteomes" id="UP000287651">
    <property type="component" value="Unassembled WGS sequence"/>
</dbReference>
<feature type="region of interest" description="Disordered" evidence="1">
    <location>
        <begin position="1"/>
        <end position="26"/>
    </location>
</feature>
<evidence type="ECO:0000256" key="1">
    <source>
        <dbReference type="SAM" id="MobiDB-lite"/>
    </source>
</evidence>
<accession>A0A426Y0R3</accession>
<comment type="caution">
    <text evidence="2">The sequence shown here is derived from an EMBL/GenBank/DDBJ whole genome shotgun (WGS) entry which is preliminary data.</text>
</comment>